<dbReference type="GO" id="GO:0006312">
    <property type="term" value="P:mitotic recombination"/>
    <property type="evidence" value="ECO:0007669"/>
    <property type="project" value="TreeGrafter"/>
</dbReference>
<comment type="similarity">
    <text evidence="1">Belongs to the RAD52 family.</text>
</comment>
<dbReference type="EMBL" id="BRXZ01001079">
    <property type="protein sequence ID" value="GMH61618.1"/>
    <property type="molecule type" value="Genomic_DNA"/>
</dbReference>
<dbReference type="GO" id="GO:0045002">
    <property type="term" value="P:double-strand break repair via single-strand annealing"/>
    <property type="evidence" value="ECO:0007669"/>
    <property type="project" value="TreeGrafter"/>
</dbReference>
<comment type="caution">
    <text evidence="6">The sequence shown here is derived from an EMBL/GenBank/DDBJ whole genome shotgun (WGS) entry which is preliminary data.</text>
</comment>
<protein>
    <submittedName>
        <fullName evidence="6">Uncharacterized protein</fullName>
    </submittedName>
</protein>
<dbReference type="InterPro" id="IPR041247">
    <property type="entry name" value="Rad52_fam"/>
</dbReference>
<organism evidence="6 7">
    <name type="scientific">Triparma retinervis</name>
    <dbReference type="NCBI Taxonomy" id="2557542"/>
    <lineage>
        <taxon>Eukaryota</taxon>
        <taxon>Sar</taxon>
        <taxon>Stramenopiles</taxon>
        <taxon>Ochrophyta</taxon>
        <taxon>Bolidophyceae</taxon>
        <taxon>Parmales</taxon>
        <taxon>Triparmaceae</taxon>
        <taxon>Triparma</taxon>
    </lineage>
</organism>
<dbReference type="Gene3D" id="3.30.390.80">
    <property type="entry name" value="DNA repair protein Rad52/59/22"/>
    <property type="match status" value="1"/>
</dbReference>
<keyword evidence="4" id="KW-0234">DNA repair</keyword>
<dbReference type="PANTHER" id="PTHR12132:SF1">
    <property type="entry name" value="DNA REPAIR PROTEIN RAD52 HOMOLOG"/>
    <property type="match status" value="1"/>
</dbReference>
<dbReference type="Proteomes" id="UP001165082">
    <property type="component" value="Unassembled WGS sequence"/>
</dbReference>
<dbReference type="AlphaFoldDB" id="A0A9W7E447"/>
<evidence type="ECO:0000256" key="4">
    <source>
        <dbReference type="ARBA" id="ARBA00023204"/>
    </source>
</evidence>
<dbReference type="GO" id="GO:0005634">
    <property type="term" value="C:nucleus"/>
    <property type="evidence" value="ECO:0007669"/>
    <property type="project" value="TreeGrafter"/>
</dbReference>
<proteinExistence type="inferred from homology"/>
<dbReference type="GO" id="GO:0000724">
    <property type="term" value="P:double-strand break repair via homologous recombination"/>
    <property type="evidence" value="ECO:0007669"/>
    <property type="project" value="TreeGrafter"/>
</dbReference>
<keyword evidence="3" id="KW-0233">DNA recombination</keyword>
<reference evidence="6" key="1">
    <citation type="submission" date="2022-07" db="EMBL/GenBank/DDBJ databases">
        <title>Genome analysis of Parmales, a sister group of diatoms, reveals the evolutionary specialization of diatoms from phago-mixotrophs to photoautotrophs.</title>
        <authorList>
            <person name="Ban H."/>
            <person name="Sato S."/>
            <person name="Yoshikawa S."/>
            <person name="Kazumasa Y."/>
            <person name="Nakamura Y."/>
            <person name="Ichinomiya M."/>
            <person name="Saitoh K."/>
            <person name="Sato N."/>
            <person name="Blanc-Mathieu R."/>
            <person name="Endo H."/>
            <person name="Kuwata A."/>
            <person name="Ogata H."/>
        </authorList>
    </citation>
    <scope>NUCLEOTIDE SEQUENCE</scope>
</reference>
<keyword evidence="2" id="KW-0227">DNA damage</keyword>
<dbReference type="InterPro" id="IPR042525">
    <property type="entry name" value="Rad52_Rad59_Rad22_sf"/>
</dbReference>
<dbReference type="InterPro" id="IPR007232">
    <property type="entry name" value="Rad52_Rad59_Rad22"/>
</dbReference>
<feature type="region of interest" description="Disordered" evidence="5">
    <location>
        <begin position="371"/>
        <end position="393"/>
    </location>
</feature>
<name>A0A9W7E447_9STRA</name>
<sequence length="393" mass="41508">MDNTFDYDISFGSNPRQPSISQSSARKQAQDDISSNGNGNLLLMLVQQQQQQINTLTKEVASLKDLVGRGGGGGGGGGGWTSREWSKIKAELNVAPIKKDIKSRCGQGSKWFEYLTGSVVIQNLNTVFGVDGWNEEFRDVDLKQIYGPNNDPSGKGHYFMSCMVTCIITLKDGTTRMDVGEGDGIMGNLHECVCKAKKQAFTDALKRAARKYGKFLGLGMSEVDGGKRNAPMTDVERQEQVRRERELEKAACMMSQSDEVNTSINASAVNISLANASMLTTSTSFSHAPNQHITTPPKPGLASGFVLPSSASSAKAASQAGGATWQRENVANVANVGTAVQAPVAAQVPAYAAGGHRKVAAANNGAGGMTGATGAGVKRPAVSAPSNPYAKKR</sequence>
<feature type="region of interest" description="Disordered" evidence="5">
    <location>
        <begin position="1"/>
        <end position="32"/>
    </location>
</feature>
<evidence type="ECO:0000256" key="3">
    <source>
        <dbReference type="ARBA" id="ARBA00023172"/>
    </source>
</evidence>
<accession>A0A9W7E447</accession>
<evidence type="ECO:0000256" key="1">
    <source>
        <dbReference type="ARBA" id="ARBA00006638"/>
    </source>
</evidence>
<dbReference type="SUPFAM" id="SSF54768">
    <property type="entry name" value="dsRNA-binding domain-like"/>
    <property type="match status" value="1"/>
</dbReference>
<keyword evidence="7" id="KW-1185">Reference proteome</keyword>
<evidence type="ECO:0000256" key="2">
    <source>
        <dbReference type="ARBA" id="ARBA00022763"/>
    </source>
</evidence>
<evidence type="ECO:0000256" key="5">
    <source>
        <dbReference type="SAM" id="MobiDB-lite"/>
    </source>
</evidence>
<evidence type="ECO:0000313" key="6">
    <source>
        <dbReference type="EMBL" id="GMH61618.1"/>
    </source>
</evidence>
<dbReference type="OrthoDB" id="206565at2759"/>
<gene>
    <name evidence="6" type="ORF">TrRE_jg12539</name>
</gene>
<dbReference type="Pfam" id="PF04098">
    <property type="entry name" value="Rad52_Rad22"/>
    <property type="match status" value="1"/>
</dbReference>
<dbReference type="PANTHER" id="PTHR12132">
    <property type="entry name" value="DNA REPAIR AND RECOMBINATION PROTEIN RAD52, RAD59"/>
    <property type="match status" value="1"/>
</dbReference>
<feature type="compositionally biased region" description="Polar residues" evidence="5">
    <location>
        <begin position="11"/>
        <end position="32"/>
    </location>
</feature>
<evidence type="ECO:0000313" key="7">
    <source>
        <dbReference type="Proteomes" id="UP001165082"/>
    </source>
</evidence>